<evidence type="ECO:0000313" key="6">
    <source>
        <dbReference type="EMBL" id="MDU0200765.1"/>
    </source>
</evidence>
<keyword evidence="3" id="KW-0238">DNA-binding</keyword>
<evidence type="ECO:0000256" key="3">
    <source>
        <dbReference type="ARBA" id="ARBA00023125"/>
    </source>
</evidence>
<dbReference type="PRINTS" id="PR00039">
    <property type="entry name" value="HTHLYSR"/>
</dbReference>
<dbReference type="Proteomes" id="UP001260980">
    <property type="component" value="Unassembled WGS sequence"/>
</dbReference>
<comment type="similarity">
    <text evidence="1">Belongs to the LysR transcriptional regulatory family.</text>
</comment>
<organism evidence="6 7">
    <name type="scientific">Paenibacillus violae</name>
    <dbReference type="NCBI Taxonomy" id="3077234"/>
    <lineage>
        <taxon>Bacteria</taxon>
        <taxon>Bacillati</taxon>
        <taxon>Bacillota</taxon>
        <taxon>Bacilli</taxon>
        <taxon>Bacillales</taxon>
        <taxon>Paenibacillaceae</taxon>
        <taxon>Paenibacillus</taxon>
    </lineage>
</organism>
<dbReference type="PROSITE" id="PS50931">
    <property type="entry name" value="HTH_LYSR"/>
    <property type="match status" value="1"/>
</dbReference>
<proteinExistence type="inferred from homology"/>
<reference evidence="6 7" key="1">
    <citation type="submission" date="2023-10" db="EMBL/GenBank/DDBJ databases">
        <title>Paenibacillus strain PFR10 Genome sequencing and assembly.</title>
        <authorList>
            <person name="Kim I."/>
        </authorList>
    </citation>
    <scope>NUCLEOTIDE SEQUENCE [LARGE SCALE GENOMIC DNA]</scope>
    <source>
        <strain evidence="6 7">PFR10</strain>
    </source>
</reference>
<dbReference type="SUPFAM" id="SSF46785">
    <property type="entry name" value="Winged helix' DNA-binding domain"/>
    <property type="match status" value="1"/>
</dbReference>
<dbReference type="RefSeq" id="WP_127457218.1">
    <property type="nucleotide sequence ID" value="NZ_JAWCUD010000001.1"/>
</dbReference>
<dbReference type="InterPro" id="IPR036390">
    <property type="entry name" value="WH_DNA-bd_sf"/>
</dbReference>
<dbReference type="Gene3D" id="3.40.190.290">
    <property type="match status" value="1"/>
</dbReference>
<keyword evidence="7" id="KW-1185">Reference proteome</keyword>
<dbReference type="InterPro" id="IPR005119">
    <property type="entry name" value="LysR_subst-bd"/>
</dbReference>
<keyword evidence="4" id="KW-0804">Transcription</keyword>
<dbReference type="PANTHER" id="PTHR30126">
    <property type="entry name" value="HTH-TYPE TRANSCRIPTIONAL REGULATOR"/>
    <property type="match status" value="1"/>
</dbReference>
<dbReference type="Gene3D" id="1.10.10.10">
    <property type="entry name" value="Winged helix-like DNA-binding domain superfamily/Winged helix DNA-binding domain"/>
    <property type="match status" value="1"/>
</dbReference>
<sequence>MINNYELYKVFYWAAKTGSLTQAAKALYITQPSVSHAIKQLEDSFGLALFYRNSKGVALTQEGAILYSYIEQSQNFISRAEEKMAALKNLDSGELRIGGSDSLFKHYLLPYLEEFHQNHPGIKLHLNHGTTPEIISFLKEGRIDLGVVRMPIVDAQLEVRESIQLKDCFVAGPRYEQLKGETLSLEMLLQYPVILFSRNSRARMAITELFQSYGYKLKPEIEVGSVELLIEFARKGLGISYVTKEFISKELEEGSLFEIQLDVKLPPTHVGIMTMRNMPLSISARRFIELVQ</sequence>
<evidence type="ECO:0000313" key="7">
    <source>
        <dbReference type="Proteomes" id="UP001260980"/>
    </source>
</evidence>
<dbReference type="PANTHER" id="PTHR30126:SF64">
    <property type="entry name" value="HTH-TYPE TRANSCRIPTIONAL REGULATOR CITR"/>
    <property type="match status" value="1"/>
</dbReference>
<protein>
    <submittedName>
        <fullName evidence="6">LysR family transcriptional regulator</fullName>
    </submittedName>
</protein>
<dbReference type="Pfam" id="PF03466">
    <property type="entry name" value="LysR_substrate"/>
    <property type="match status" value="1"/>
</dbReference>
<keyword evidence="2" id="KW-0805">Transcription regulation</keyword>
<feature type="domain" description="HTH lysR-type" evidence="5">
    <location>
        <begin position="9"/>
        <end position="60"/>
    </location>
</feature>
<dbReference type="CDD" id="cd05466">
    <property type="entry name" value="PBP2_LTTR_substrate"/>
    <property type="match status" value="1"/>
</dbReference>
<comment type="caution">
    <text evidence="6">The sequence shown here is derived from an EMBL/GenBank/DDBJ whole genome shotgun (WGS) entry which is preliminary data.</text>
</comment>
<dbReference type="Pfam" id="PF00126">
    <property type="entry name" value="HTH_1"/>
    <property type="match status" value="1"/>
</dbReference>
<name>A0ABU3R907_9BACL</name>
<accession>A0ABU3R907</accession>
<evidence type="ECO:0000256" key="2">
    <source>
        <dbReference type="ARBA" id="ARBA00023015"/>
    </source>
</evidence>
<evidence type="ECO:0000256" key="1">
    <source>
        <dbReference type="ARBA" id="ARBA00009437"/>
    </source>
</evidence>
<evidence type="ECO:0000259" key="5">
    <source>
        <dbReference type="PROSITE" id="PS50931"/>
    </source>
</evidence>
<gene>
    <name evidence="6" type="ORF">RQP52_06655</name>
</gene>
<dbReference type="InterPro" id="IPR000847">
    <property type="entry name" value="LysR_HTH_N"/>
</dbReference>
<dbReference type="SUPFAM" id="SSF53850">
    <property type="entry name" value="Periplasmic binding protein-like II"/>
    <property type="match status" value="1"/>
</dbReference>
<evidence type="ECO:0000256" key="4">
    <source>
        <dbReference type="ARBA" id="ARBA00023163"/>
    </source>
</evidence>
<dbReference type="EMBL" id="JAWCUD010000001">
    <property type="protein sequence ID" value="MDU0200765.1"/>
    <property type="molecule type" value="Genomic_DNA"/>
</dbReference>
<dbReference type="InterPro" id="IPR036388">
    <property type="entry name" value="WH-like_DNA-bd_sf"/>
</dbReference>